<name>A0A3N4KAU6_9PEZI</name>
<evidence type="ECO:0000313" key="2">
    <source>
        <dbReference type="EMBL" id="RPB06489.1"/>
    </source>
</evidence>
<keyword evidence="3" id="KW-1185">Reference proteome</keyword>
<gene>
    <name evidence="2" type="ORF">P167DRAFT_540758</name>
</gene>
<evidence type="ECO:0000256" key="1">
    <source>
        <dbReference type="SAM" id="Phobius"/>
    </source>
</evidence>
<organism evidence="2 3">
    <name type="scientific">Morchella conica CCBAS932</name>
    <dbReference type="NCBI Taxonomy" id="1392247"/>
    <lineage>
        <taxon>Eukaryota</taxon>
        <taxon>Fungi</taxon>
        <taxon>Dikarya</taxon>
        <taxon>Ascomycota</taxon>
        <taxon>Pezizomycotina</taxon>
        <taxon>Pezizomycetes</taxon>
        <taxon>Pezizales</taxon>
        <taxon>Morchellaceae</taxon>
        <taxon>Morchella</taxon>
    </lineage>
</organism>
<proteinExistence type="predicted"/>
<reference evidence="2 3" key="1">
    <citation type="journal article" date="2018" name="Nat. Ecol. Evol.">
        <title>Pezizomycetes genomes reveal the molecular basis of ectomycorrhizal truffle lifestyle.</title>
        <authorList>
            <person name="Murat C."/>
            <person name="Payen T."/>
            <person name="Noel B."/>
            <person name="Kuo A."/>
            <person name="Morin E."/>
            <person name="Chen J."/>
            <person name="Kohler A."/>
            <person name="Krizsan K."/>
            <person name="Balestrini R."/>
            <person name="Da Silva C."/>
            <person name="Montanini B."/>
            <person name="Hainaut M."/>
            <person name="Levati E."/>
            <person name="Barry K.W."/>
            <person name="Belfiori B."/>
            <person name="Cichocki N."/>
            <person name="Clum A."/>
            <person name="Dockter R.B."/>
            <person name="Fauchery L."/>
            <person name="Guy J."/>
            <person name="Iotti M."/>
            <person name="Le Tacon F."/>
            <person name="Lindquist E.A."/>
            <person name="Lipzen A."/>
            <person name="Malagnac F."/>
            <person name="Mello A."/>
            <person name="Molinier V."/>
            <person name="Miyauchi S."/>
            <person name="Poulain J."/>
            <person name="Riccioni C."/>
            <person name="Rubini A."/>
            <person name="Sitrit Y."/>
            <person name="Splivallo R."/>
            <person name="Traeger S."/>
            <person name="Wang M."/>
            <person name="Zifcakova L."/>
            <person name="Wipf D."/>
            <person name="Zambonelli A."/>
            <person name="Paolocci F."/>
            <person name="Nowrousian M."/>
            <person name="Ottonello S."/>
            <person name="Baldrian P."/>
            <person name="Spatafora J.W."/>
            <person name="Henrissat B."/>
            <person name="Nagy L.G."/>
            <person name="Aury J.M."/>
            <person name="Wincker P."/>
            <person name="Grigoriev I.V."/>
            <person name="Bonfante P."/>
            <person name="Martin F.M."/>
        </authorList>
    </citation>
    <scope>NUCLEOTIDE SEQUENCE [LARGE SCALE GENOMIC DNA]</scope>
    <source>
        <strain evidence="2 3">CCBAS932</strain>
    </source>
</reference>
<keyword evidence="1" id="KW-0472">Membrane</keyword>
<dbReference type="AlphaFoldDB" id="A0A3N4KAU6"/>
<accession>A0A3N4KAU6</accession>
<protein>
    <submittedName>
        <fullName evidence="2">Uncharacterized protein</fullName>
    </submittedName>
</protein>
<dbReference type="Proteomes" id="UP000277580">
    <property type="component" value="Unassembled WGS sequence"/>
</dbReference>
<feature type="transmembrane region" description="Helical" evidence="1">
    <location>
        <begin position="147"/>
        <end position="172"/>
    </location>
</feature>
<sequence length="174" mass="18180">MSSLRISSRSSPAFFPPRSVFLPPLSLSTAGSAYILSVSALILTFFALTFSQEYIVCDSCAHPGRCFTSATGLSATFRASIASVSALFHPMSTFNLSVWASSFMLSQIITLVCAFTFSISATNLSTSFLALSATASASTFSTSPSAFILSVSALSRFVSASILSFSLLAIIASA</sequence>
<dbReference type="EMBL" id="ML119318">
    <property type="protein sequence ID" value="RPB06489.1"/>
    <property type="molecule type" value="Genomic_DNA"/>
</dbReference>
<keyword evidence="1" id="KW-0812">Transmembrane</keyword>
<keyword evidence="1" id="KW-1133">Transmembrane helix</keyword>
<evidence type="ECO:0000313" key="3">
    <source>
        <dbReference type="Proteomes" id="UP000277580"/>
    </source>
</evidence>
<feature type="transmembrane region" description="Helical" evidence="1">
    <location>
        <begin position="21"/>
        <end position="48"/>
    </location>
</feature>
<dbReference type="InParanoid" id="A0A3N4KAU6"/>